<accession>A0A183AYE7</accession>
<dbReference type="EMBL" id="UZAN01051922">
    <property type="protein sequence ID" value="VDP89196.1"/>
    <property type="molecule type" value="Genomic_DNA"/>
</dbReference>
<dbReference type="Proteomes" id="UP000272942">
    <property type="component" value="Unassembled WGS sequence"/>
</dbReference>
<proteinExistence type="predicted"/>
<organism evidence="3">
    <name type="scientific">Echinostoma caproni</name>
    <dbReference type="NCBI Taxonomy" id="27848"/>
    <lineage>
        <taxon>Eukaryota</taxon>
        <taxon>Metazoa</taxon>
        <taxon>Spiralia</taxon>
        <taxon>Lophotrochozoa</taxon>
        <taxon>Platyhelminthes</taxon>
        <taxon>Trematoda</taxon>
        <taxon>Digenea</taxon>
        <taxon>Plagiorchiida</taxon>
        <taxon>Echinostomata</taxon>
        <taxon>Echinostomatoidea</taxon>
        <taxon>Echinostomatidae</taxon>
        <taxon>Echinostoma</taxon>
    </lineage>
</organism>
<dbReference type="OrthoDB" id="420169at2759"/>
<dbReference type="AlphaFoldDB" id="A0A183AYE7"/>
<reference evidence="3" key="1">
    <citation type="submission" date="2016-06" db="UniProtKB">
        <authorList>
            <consortium name="WormBaseParasite"/>
        </authorList>
    </citation>
    <scope>IDENTIFICATION</scope>
</reference>
<name>A0A183AYE7_9TREM</name>
<evidence type="ECO:0000313" key="1">
    <source>
        <dbReference type="EMBL" id="VDP89196.1"/>
    </source>
</evidence>
<dbReference type="WBParaSite" id="ECPE_0001201701-mRNA-1">
    <property type="protein sequence ID" value="ECPE_0001201701-mRNA-1"/>
    <property type="gene ID" value="ECPE_0001201701"/>
</dbReference>
<protein>
    <submittedName>
        <fullName evidence="3">Peptidase A2 domain-containing protein</fullName>
    </submittedName>
</protein>
<evidence type="ECO:0000313" key="3">
    <source>
        <dbReference type="WBParaSite" id="ECPE_0001201701-mRNA-1"/>
    </source>
</evidence>
<dbReference type="PANTHER" id="PTHR33198">
    <property type="entry name" value="ANK_REP_REGION DOMAIN-CONTAINING PROTEIN-RELATED"/>
    <property type="match status" value="1"/>
</dbReference>
<sequence length="277" mass="30901">MDRHLRPDRFDTDPNSPNGADSWEHWYYTFTNFLGPVEKHKPDKLKALMHFLPPTVYKFVSRCTDYDSAITTLQFLYIQTKNEIFACHLLATSRQSTIETLDQFMQKFRNLAQYCNFKAVSAKENEEDAICDAFISGLLSNPIRQRLFKNKTLDVSTAYDKVKALDLAQQQSQTFAQATPSIYAAACPAKNATCKSRGKRGHFQKVCLAPANSKHTAATPPFLIFSISAAAAPAGFTKAVTDETVNGLALKALVDTGSSGSYVSEEIVFRNKWSTLT</sequence>
<gene>
    <name evidence="1" type="ORF">ECPE_LOCUS11982</name>
</gene>
<evidence type="ECO:0000313" key="2">
    <source>
        <dbReference type="Proteomes" id="UP000272942"/>
    </source>
</evidence>
<reference evidence="1 2" key="2">
    <citation type="submission" date="2018-11" db="EMBL/GenBank/DDBJ databases">
        <authorList>
            <consortium name="Pathogen Informatics"/>
        </authorList>
    </citation>
    <scope>NUCLEOTIDE SEQUENCE [LARGE SCALE GENOMIC DNA]</scope>
    <source>
        <strain evidence="1 2">Egypt</strain>
    </source>
</reference>
<keyword evidence="2" id="KW-1185">Reference proteome</keyword>